<dbReference type="InterPro" id="IPR023772">
    <property type="entry name" value="DNA-bd_HTH_TetR-type_CS"/>
</dbReference>
<evidence type="ECO:0000313" key="4">
    <source>
        <dbReference type="EMBL" id="BDZ76035.1"/>
    </source>
</evidence>
<protein>
    <submittedName>
        <fullName evidence="4">TetR family transcriptional regulator</fullName>
    </submittedName>
</protein>
<gene>
    <name evidence="4" type="ORF">Lac1_02180</name>
</gene>
<dbReference type="InterPro" id="IPR001647">
    <property type="entry name" value="HTH_TetR"/>
</dbReference>
<feature type="DNA-binding region" description="H-T-H motif" evidence="2">
    <location>
        <begin position="32"/>
        <end position="51"/>
    </location>
</feature>
<dbReference type="Proteomes" id="UP001305815">
    <property type="component" value="Chromosome"/>
</dbReference>
<evidence type="ECO:0000256" key="1">
    <source>
        <dbReference type="ARBA" id="ARBA00023125"/>
    </source>
</evidence>
<feature type="domain" description="HTH tetR-type" evidence="3">
    <location>
        <begin position="9"/>
        <end position="69"/>
    </location>
</feature>
<keyword evidence="5" id="KW-1185">Reference proteome</keyword>
<name>A0ABM8I0X9_9FIRM</name>
<dbReference type="PROSITE" id="PS01081">
    <property type="entry name" value="HTH_TETR_1"/>
    <property type="match status" value="1"/>
</dbReference>
<evidence type="ECO:0000313" key="5">
    <source>
        <dbReference type="Proteomes" id="UP001305815"/>
    </source>
</evidence>
<dbReference type="PRINTS" id="PR00455">
    <property type="entry name" value="HTHTETR"/>
</dbReference>
<dbReference type="RefSeq" id="WP_230107354.1">
    <property type="nucleotide sequence ID" value="NZ_AP024845.1"/>
</dbReference>
<dbReference type="EMBL" id="AP027742">
    <property type="protein sequence ID" value="BDZ76035.1"/>
    <property type="molecule type" value="Genomic_DNA"/>
</dbReference>
<dbReference type="PANTHER" id="PTHR43479">
    <property type="entry name" value="ACREF/ENVCD OPERON REPRESSOR-RELATED"/>
    <property type="match status" value="1"/>
</dbReference>
<dbReference type="Gene3D" id="1.10.357.10">
    <property type="entry name" value="Tetracycline Repressor, domain 2"/>
    <property type="match status" value="1"/>
</dbReference>
<dbReference type="SUPFAM" id="SSF46689">
    <property type="entry name" value="Homeodomain-like"/>
    <property type="match status" value="1"/>
</dbReference>
<proteinExistence type="predicted"/>
<evidence type="ECO:0000259" key="3">
    <source>
        <dbReference type="PROSITE" id="PS50977"/>
    </source>
</evidence>
<evidence type="ECO:0000256" key="2">
    <source>
        <dbReference type="PROSITE-ProRule" id="PRU00335"/>
    </source>
</evidence>
<dbReference type="PROSITE" id="PS50977">
    <property type="entry name" value="HTH_TETR_2"/>
    <property type="match status" value="1"/>
</dbReference>
<sequence>MGKIDDNKKRKKDALLSSAFQLFTEKGFSKTTISDIVNHAGLAKGTFYLYFEDKYDLRNRVIAYKAGQLFDNACQELEKNSINSFEEELLFITDYIIDCFCRQHSLMEFVAKNLSWGIFKHTFSSTEFMASQDFYDHYLQSMEKYHIKCKSPELMLFTIIELIGATSYNCILHNQPVSIEEYLPYLHETLRHIIIVYTDETPSA</sequence>
<keyword evidence="1 2" id="KW-0238">DNA-binding</keyword>
<dbReference type="Pfam" id="PF00440">
    <property type="entry name" value="TetR_N"/>
    <property type="match status" value="1"/>
</dbReference>
<dbReference type="InterPro" id="IPR050624">
    <property type="entry name" value="HTH-type_Tx_Regulator"/>
</dbReference>
<dbReference type="InterPro" id="IPR009057">
    <property type="entry name" value="Homeodomain-like_sf"/>
</dbReference>
<organism evidence="4 5">
    <name type="scientific">Claveliimonas bilis</name>
    <dbReference type="NCBI Taxonomy" id="3028070"/>
    <lineage>
        <taxon>Bacteria</taxon>
        <taxon>Bacillati</taxon>
        <taxon>Bacillota</taxon>
        <taxon>Clostridia</taxon>
        <taxon>Lachnospirales</taxon>
        <taxon>Lachnospiraceae</taxon>
        <taxon>Claveliimonas</taxon>
    </lineage>
</organism>
<reference evidence="5" key="1">
    <citation type="journal article" date="2023" name="Int. J. Syst. Evol. Microbiol.">
        <title>Claveliimonas bilis gen. nov., sp. nov., deoxycholic acid-producing bacteria isolated from human faeces, and reclassification of Sellimonas monacensis Zenner et al. 2021 as Claveliimonas monacensis comb. nov.</title>
        <authorList>
            <person name="Hisatomi A."/>
            <person name="Kastawa N.W.E.P.G."/>
            <person name="Song I."/>
            <person name="Ohkuma M."/>
            <person name="Fukiya S."/>
            <person name="Sakamoto M."/>
        </authorList>
    </citation>
    <scope>NUCLEOTIDE SEQUENCE [LARGE SCALE GENOMIC DNA]</scope>
    <source>
        <strain evidence="5">12BBH14</strain>
    </source>
</reference>
<dbReference type="PANTHER" id="PTHR43479:SF11">
    <property type="entry name" value="ACREF_ENVCD OPERON REPRESSOR-RELATED"/>
    <property type="match status" value="1"/>
</dbReference>
<accession>A0ABM8I0X9</accession>